<keyword evidence="5 9" id="KW-0812">Transmembrane</keyword>
<keyword evidence="6 9" id="KW-1133">Transmembrane helix</keyword>
<feature type="compositionally biased region" description="Low complexity" evidence="8">
    <location>
        <begin position="486"/>
        <end position="499"/>
    </location>
</feature>
<evidence type="ECO:0000256" key="3">
    <source>
        <dbReference type="ARBA" id="ARBA00008335"/>
    </source>
</evidence>
<evidence type="ECO:0000256" key="2">
    <source>
        <dbReference type="ARBA" id="ARBA00004236"/>
    </source>
</evidence>
<keyword evidence="7 9" id="KW-0472">Membrane</keyword>
<evidence type="ECO:0000313" key="12">
    <source>
        <dbReference type="Proteomes" id="UP001301769"/>
    </source>
</evidence>
<feature type="region of interest" description="Disordered" evidence="8">
    <location>
        <begin position="1"/>
        <end position="51"/>
    </location>
</feature>
<name>A0AAN6YJX8_9PEZI</name>
<dbReference type="Proteomes" id="UP001301769">
    <property type="component" value="Unassembled WGS sequence"/>
</dbReference>
<feature type="transmembrane region" description="Helical" evidence="9">
    <location>
        <begin position="594"/>
        <end position="614"/>
    </location>
</feature>
<comment type="similarity">
    <text evidence="3">Belongs to the major facilitator superfamily.</text>
</comment>
<comment type="caution">
    <text evidence="11">The sequence shown here is derived from an EMBL/GenBank/DDBJ whole genome shotgun (WGS) entry which is preliminary data.</text>
</comment>
<dbReference type="InterPro" id="IPR036259">
    <property type="entry name" value="MFS_trans_sf"/>
</dbReference>
<reference evidence="11" key="2">
    <citation type="submission" date="2023-05" db="EMBL/GenBank/DDBJ databases">
        <authorList>
            <consortium name="Lawrence Berkeley National Laboratory"/>
            <person name="Steindorff A."/>
            <person name="Hensen N."/>
            <person name="Bonometti L."/>
            <person name="Westerberg I."/>
            <person name="Brannstrom I.O."/>
            <person name="Guillou S."/>
            <person name="Cros-Aarteil S."/>
            <person name="Calhoun S."/>
            <person name="Haridas S."/>
            <person name="Kuo A."/>
            <person name="Mondo S."/>
            <person name="Pangilinan J."/>
            <person name="Riley R."/>
            <person name="Labutti K."/>
            <person name="Andreopoulos B."/>
            <person name="Lipzen A."/>
            <person name="Chen C."/>
            <person name="Yanf M."/>
            <person name="Daum C."/>
            <person name="Ng V."/>
            <person name="Clum A."/>
            <person name="Ohm R."/>
            <person name="Martin F."/>
            <person name="Silar P."/>
            <person name="Natvig D."/>
            <person name="Lalanne C."/>
            <person name="Gautier V."/>
            <person name="Ament-Velasquez S.L."/>
            <person name="Kruys A."/>
            <person name="Hutchinson M.I."/>
            <person name="Powell A.J."/>
            <person name="Barry K."/>
            <person name="Miller A.N."/>
            <person name="Grigoriev I.V."/>
            <person name="Debuchy R."/>
            <person name="Gladieux P."/>
            <person name="Thoren M.H."/>
            <person name="Johannesson H."/>
        </authorList>
    </citation>
    <scope>NUCLEOTIDE SEQUENCE</scope>
    <source>
        <strain evidence="11">PSN293</strain>
    </source>
</reference>
<feature type="transmembrane region" description="Helical" evidence="9">
    <location>
        <begin position="377"/>
        <end position="403"/>
    </location>
</feature>
<feature type="region of interest" description="Disordered" evidence="8">
    <location>
        <begin position="68"/>
        <end position="96"/>
    </location>
</feature>
<evidence type="ECO:0000256" key="9">
    <source>
        <dbReference type="SAM" id="Phobius"/>
    </source>
</evidence>
<dbReference type="PANTHER" id="PTHR23502:SF134">
    <property type="entry name" value="MAJOR FACILITATOR SUPERFAMILY (MFS) PROFILE DOMAIN-CONTAINING PROTEIN-RELATED"/>
    <property type="match status" value="1"/>
</dbReference>
<feature type="transmembrane region" description="Helical" evidence="9">
    <location>
        <begin position="108"/>
        <end position="128"/>
    </location>
</feature>
<dbReference type="EMBL" id="MU858059">
    <property type="protein sequence ID" value="KAK4217557.1"/>
    <property type="molecule type" value="Genomic_DNA"/>
</dbReference>
<evidence type="ECO:0000256" key="4">
    <source>
        <dbReference type="ARBA" id="ARBA00022475"/>
    </source>
</evidence>
<sequence>MAETPYPPSRPDDDPGQSHSVQPAATTPETSRPTSTNPPAQTCPQTLPLDTNTPITTIYLTFSTPLPKANNTSSSSPQCCPPQAPPPEECPDLSKYTNPTTWPPRKKYTLLLLSCIATFLTAYTAGSYSPPQHLLLRTLSGASSTTDILTGITSFCLGFGLAPMFLAPFSEMNGRYPVFVISGFVYVLFEAVCGVVDSLAGMVIARMMVGIGASVFSTMVGGVISDIWDKEERNTPMALFAGSVIMGTGAGPLVGAYMAFRWDEPSAEDDSAGGLGAKWRWVFWHQVIMGAVLMFFLVIWFKESRGSVLLSRKARKLNEWYARLEEAGFYGVWVVEEGAELKRVRWIVKEDEERSSIGKMIAISVTRPFGMLFTEPVVFFFSLYVAFAWGILYLTFGCIPLVFHRQYGWDLEKGGRVFLALIVGAILSTILSIWQERILYHPQWRAVVPGEEGPTDDEEKGEQSDAVVQTGTSEDDDEEKRTPPLSSASSTTSSASSMIEATSSTSKFWPFMRRRFPAQAPEARLYFTCLTSTLLPIGMFLFGFTARPHVHWIVPCIGITLAAMGILSVYLAVFNYLADTYHKYASSALAAQSFCRNALGGVFPLITASMVHNLGEAKAIGMLGGIATALTVVPWVLVFFGETIRARSPFASELSKRG</sequence>
<dbReference type="PANTHER" id="PTHR23502">
    <property type="entry name" value="MAJOR FACILITATOR SUPERFAMILY"/>
    <property type="match status" value="1"/>
</dbReference>
<gene>
    <name evidence="11" type="ORF">QBC37DRAFT_396713</name>
</gene>
<dbReference type="GO" id="GO:0005886">
    <property type="term" value="C:plasma membrane"/>
    <property type="evidence" value="ECO:0007669"/>
    <property type="project" value="UniProtKB-SubCell"/>
</dbReference>
<proteinExistence type="inferred from homology"/>
<feature type="transmembrane region" description="Helical" evidence="9">
    <location>
        <begin position="552"/>
        <end position="573"/>
    </location>
</feature>
<evidence type="ECO:0000256" key="8">
    <source>
        <dbReference type="SAM" id="MobiDB-lite"/>
    </source>
</evidence>
<dbReference type="InterPro" id="IPR020846">
    <property type="entry name" value="MFS_dom"/>
</dbReference>
<feature type="compositionally biased region" description="Polar residues" evidence="8">
    <location>
        <begin position="17"/>
        <end position="51"/>
    </location>
</feature>
<feature type="transmembrane region" description="Helical" evidence="9">
    <location>
        <begin position="203"/>
        <end position="225"/>
    </location>
</feature>
<feature type="transmembrane region" description="Helical" evidence="9">
    <location>
        <begin position="237"/>
        <end position="262"/>
    </location>
</feature>
<evidence type="ECO:0000256" key="7">
    <source>
        <dbReference type="ARBA" id="ARBA00023136"/>
    </source>
</evidence>
<evidence type="ECO:0000256" key="1">
    <source>
        <dbReference type="ARBA" id="ARBA00004141"/>
    </source>
</evidence>
<feature type="compositionally biased region" description="Pro residues" evidence="8">
    <location>
        <begin position="79"/>
        <end position="88"/>
    </location>
</feature>
<protein>
    <submittedName>
        <fullName evidence="11">Major facilitator superfamily domain-containing protein</fullName>
    </submittedName>
</protein>
<dbReference type="FunFam" id="1.20.1250.20:FF:000082">
    <property type="entry name" value="MFS multidrug transporter, putative"/>
    <property type="match status" value="1"/>
</dbReference>
<comment type="subcellular location">
    <subcellularLocation>
        <location evidence="2">Cell membrane</location>
    </subcellularLocation>
    <subcellularLocation>
        <location evidence="1">Membrane</location>
        <topology evidence="1">Multi-pass membrane protein</topology>
    </subcellularLocation>
</comment>
<dbReference type="GO" id="GO:0022857">
    <property type="term" value="F:transmembrane transporter activity"/>
    <property type="evidence" value="ECO:0007669"/>
    <property type="project" value="InterPro"/>
</dbReference>
<feature type="transmembrane region" description="Helical" evidence="9">
    <location>
        <begin position="282"/>
        <end position="301"/>
    </location>
</feature>
<dbReference type="Pfam" id="PF07690">
    <property type="entry name" value="MFS_1"/>
    <property type="match status" value="1"/>
</dbReference>
<keyword evidence="4" id="KW-1003">Cell membrane</keyword>
<feature type="transmembrane region" description="Helical" evidence="9">
    <location>
        <begin position="176"/>
        <end position="197"/>
    </location>
</feature>
<dbReference type="PROSITE" id="PS50850">
    <property type="entry name" value="MFS"/>
    <property type="match status" value="1"/>
</dbReference>
<evidence type="ECO:0000256" key="5">
    <source>
        <dbReference type="ARBA" id="ARBA00022692"/>
    </source>
</evidence>
<keyword evidence="12" id="KW-1185">Reference proteome</keyword>
<feature type="transmembrane region" description="Helical" evidence="9">
    <location>
        <begin position="523"/>
        <end position="546"/>
    </location>
</feature>
<feature type="region of interest" description="Disordered" evidence="8">
    <location>
        <begin position="450"/>
        <end position="499"/>
    </location>
</feature>
<dbReference type="Gene3D" id="1.20.1250.20">
    <property type="entry name" value="MFS general substrate transporter like domains"/>
    <property type="match status" value="2"/>
</dbReference>
<feature type="domain" description="Major facilitator superfamily (MFS) profile" evidence="10">
    <location>
        <begin position="110"/>
        <end position="642"/>
    </location>
</feature>
<feature type="transmembrane region" description="Helical" evidence="9">
    <location>
        <begin position="620"/>
        <end position="640"/>
    </location>
</feature>
<evidence type="ECO:0000313" key="11">
    <source>
        <dbReference type="EMBL" id="KAK4217557.1"/>
    </source>
</evidence>
<evidence type="ECO:0000259" key="10">
    <source>
        <dbReference type="PROSITE" id="PS50850"/>
    </source>
</evidence>
<reference evidence="11" key="1">
    <citation type="journal article" date="2023" name="Mol. Phylogenet. Evol.">
        <title>Genome-scale phylogeny and comparative genomics of the fungal order Sordariales.</title>
        <authorList>
            <person name="Hensen N."/>
            <person name="Bonometti L."/>
            <person name="Westerberg I."/>
            <person name="Brannstrom I.O."/>
            <person name="Guillou S."/>
            <person name="Cros-Aarteil S."/>
            <person name="Calhoun S."/>
            <person name="Haridas S."/>
            <person name="Kuo A."/>
            <person name="Mondo S."/>
            <person name="Pangilinan J."/>
            <person name="Riley R."/>
            <person name="LaButti K."/>
            <person name="Andreopoulos B."/>
            <person name="Lipzen A."/>
            <person name="Chen C."/>
            <person name="Yan M."/>
            <person name="Daum C."/>
            <person name="Ng V."/>
            <person name="Clum A."/>
            <person name="Steindorff A."/>
            <person name="Ohm R.A."/>
            <person name="Martin F."/>
            <person name="Silar P."/>
            <person name="Natvig D.O."/>
            <person name="Lalanne C."/>
            <person name="Gautier V."/>
            <person name="Ament-Velasquez S.L."/>
            <person name="Kruys A."/>
            <person name="Hutchinson M.I."/>
            <person name="Powell A.J."/>
            <person name="Barry K."/>
            <person name="Miller A.N."/>
            <person name="Grigoriev I.V."/>
            <person name="Debuchy R."/>
            <person name="Gladieux P."/>
            <person name="Hiltunen Thoren M."/>
            <person name="Johannesson H."/>
        </authorList>
    </citation>
    <scope>NUCLEOTIDE SEQUENCE</scope>
    <source>
        <strain evidence="11">PSN293</strain>
    </source>
</reference>
<dbReference type="SUPFAM" id="SSF103473">
    <property type="entry name" value="MFS general substrate transporter"/>
    <property type="match status" value="2"/>
</dbReference>
<organism evidence="11 12">
    <name type="scientific">Rhypophila decipiens</name>
    <dbReference type="NCBI Taxonomy" id="261697"/>
    <lineage>
        <taxon>Eukaryota</taxon>
        <taxon>Fungi</taxon>
        <taxon>Dikarya</taxon>
        <taxon>Ascomycota</taxon>
        <taxon>Pezizomycotina</taxon>
        <taxon>Sordariomycetes</taxon>
        <taxon>Sordariomycetidae</taxon>
        <taxon>Sordariales</taxon>
        <taxon>Naviculisporaceae</taxon>
        <taxon>Rhypophila</taxon>
    </lineage>
</organism>
<feature type="transmembrane region" description="Helical" evidence="9">
    <location>
        <begin position="148"/>
        <end position="169"/>
    </location>
</feature>
<accession>A0AAN6YJX8</accession>
<evidence type="ECO:0000256" key="6">
    <source>
        <dbReference type="ARBA" id="ARBA00022989"/>
    </source>
</evidence>
<dbReference type="InterPro" id="IPR011701">
    <property type="entry name" value="MFS"/>
</dbReference>
<feature type="transmembrane region" description="Helical" evidence="9">
    <location>
        <begin position="415"/>
        <end position="434"/>
    </location>
</feature>
<dbReference type="AlphaFoldDB" id="A0AAN6YJX8"/>